<organism evidence="4 5">
    <name type="scientific">Vermiconidia calcicola</name>
    <dbReference type="NCBI Taxonomy" id="1690605"/>
    <lineage>
        <taxon>Eukaryota</taxon>
        <taxon>Fungi</taxon>
        <taxon>Dikarya</taxon>
        <taxon>Ascomycota</taxon>
        <taxon>Pezizomycotina</taxon>
        <taxon>Dothideomycetes</taxon>
        <taxon>Dothideomycetidae</taxon>
        <taxon>Mycosphaerellales</taxon>
        <taxon>Extremaceae</taxon>
        <taxon>Vermiconidia</taxon>
    </lineage>
</organism>
<evidence type="ECO:0000313" key="5">
    <source>
        <dbReference type="Proteomes" id="UP001345827"/>
    </source>
</evidence>
<dbReference type="InterPro" id="IPR005656">
    <property type="entry name" value="MmgE_PrpD"/>
</dbReference>
<dbReference type="PANTHER" id="PTHR16943">
    <property type="entry name" value="2-METHYLCITRATE DEHYDRATASE-RELATED"/>
    <property type="match status" value="1"/>
</dbReference>
<evidence type="ECO:0000259" key="3">
    <source>
        <dbReference type="Pfam" id="PF19305"/>
    </source>
</evidence>
<dbReference type="InterPro" id="IPR036148">
    <property type="entry name" value="MmgE/PrpD_sf"/>
</dbReference>
<accession>A0AAV9Q035</accession>
<feature type="domain" description="MmgE/PrpD C-terminal" evidence="3">
    <location>
        <begin position="294"/>
        <end position="450"/>
    </location>
</feature>
<dbReference type="Gene3D" id="3.30.1330.120">
    <property type="entry name" value="2-methylcitrate dehydratase PrpD"/>
    <property type="match status" value="1"/>
</dbReference>
<dbReference type="Gene3D" id="1.10.4100.10">
    <property type="entry name" value="2-methylcitrate dehydratase PrpD"/>
    <property type="match status" value="1"/>
</dbReference>
<name>A0AAV9Q035_9PEZI</name>
<dbReference type="SUPFAM" id="SSF103378">
    <property type="entry name" value="2-methylcitrate dehydratase PrpD"/>
    <property type="match status" value="1"/>
</dbReference>
<dbReference type="InterPro" id="IPR042183">
    <property type="entry name" value="MmgE/PrpD_sf_1"/>
</dbReference>
<dbReference type="InterPro" id="IPR045336">
    <property type="entry name" value="MmgE_PrpD_N"/>
</dbReference>
<reference evidence="4 5" key="1">
    <citation type="submission" date="2023-06" db="EMBL/GenBank/DDBJ databases">
        <title>Black Yeasts Isolated from many extreme environments.</title>
        <authorList>
            <person name="Coleine C."/>
            <person name="Stajich J.E."/>
            <person name="Selbmann L."/>
        </authorList>
    </citation>
    <scope>NUCLEOTIDE SEQUENCE [LARGE SCALE GENOMIC DNA]</scope>
    <source>
        <strain evidence="4 5">CCFEE 5887</strain>
    </source>
</reference>
<evidence type="ECO:0008006" key="6">
    <source>
        <dbReference type="Google" id="ProtNLM"/>
    </source>
</evidence>
<comment type="caution">
    <text evidence="4">The sequence shown here is derived from an EMBL/GenBank/DDBJ whole genome shotgun (WGS) entry which is preliminary data.</text>
</comment>
<dbReference type="PANTHER" id="PTHR16943:SF8">
    <property type="entry name" value="2-METHYLCITRATE DEHYDRATASE"/>
    <property type="match status" value="1"/>
</dbReference>
<dbReference type="Pfam" id="PF03972">
    <property type="entry name" value="MmgE_PrpD_N"/>
    <property type="match status" value="1"/>
</dbReference>
<proteinExistence type="inferred from homology"/>
<dbReference type="AlphaFoldDB" id="A0AAV9Q035"/>
<dbReference type="InterPro" id="IPR045337">
    <property type="entry name" value="MmgE_PrpD_C"/>
</dbReference>
<dbReference type="Pfam" id="PF19305">
    <property type="entry name" value="MmgE_PrpD_C"/>
    <property type="match status" value="1"/>
</dbReference>
<comment type="similarity">
    <text evidence="1">Belongs to the PrpD family.</text>
</comment>
<dbReference type="EMBL" id="JAXLQG010000014">
    <property type="protein sequence ID" value="KAK5532980.1"/>
    <property type="molecule type" value="Genomic_DNA"/>
</dbReference>
<keyword evidence="5" id="KW-1185">Reference proteome</keyword>
<dbReference type="InterPro" id="IPR042188">
    <property type="entry name" value="MmgE/PrpD_sf_2"/>
</dbReference>
<sequence>MGSIGTQDEDSHNSVLSMDSTFILTRIAAGRLKEISAGNFSTEVRQKATLTLLDFLGAAQSGLLLPLSHSVLKYAARHPDQPEAYVFGIEKAMSAETAAFTNTVLAHCAARDDMHLDSCAHMGGIVVSTVLAISQRDKWTGEQIIRGIIGGYEMGAVLGTAIRSSVSFNKHLRPSGLIGAFAAASAAIAATYEDEEVAVNALSLAVNMACGVNEWAHTGGEEIFIQNGTASRAGITAYDQARCGITSSDSVLEGRDGFLRAVNAGPDAANTFRNWIQTSPVGRGIIDVRFKPAPTCNFTQTTSALALRLAQRKIDMAELQQINITTTSGAMAYPGCNNAGPLRSSASGKLSIQYGVCAALAFGRLDEECLARVHHESVNRLMAKCSVAADSTYDEKYKEGLQPARIELVLHNGTVLREEASDVPWLNGPEVIARFLREISPLLSEEKAQRLLYRCQHLGDTDIRGDLLGV</sequence>
<protein>
    <recommendedName>
        <fullName evidence="6">2-methylcitrate dehydratase PrpD</fullName>
    </recommendedName>
</protein>
<evidence type="ECO:0000259" key="2">
    <source>
        <dbReference type="Pfam" id="PF03972"/>
    </source>
</evidence>
<feature type="domain" description="MmgE/PrpD N-terminal" evidence="2">
    <location>
        <begin position="35"/>
        <end position="267"/>
    </location>
</feature>
<dbReference type="GO" id="GO:0016829">
    <property type="term" value="F:lyase activity"/>
    <property type="evidence" value="ECO:0007669"/>
    <property type="project" value="InterPro"/>
</dbReference>
<evidence type="ECO:0000256" key="1">
    <source>
        <dbReference type="ARBA" id="ARBA00006174"/>
    </source>
</evidence>
<gene>
    <name evidence="4" type="ORF">LTR25_007685</name>
</gene>
<evidence type="ECO:0000313" key="4">
    <source>
        <dbReference type="EMBL" id="KAK5532980.1"/>
    </source>
</evidence>
<dbReference type="Proteomes" id="UP001345827">
    <property type="component" value="Unassembled WGS sequence"/>
</dbReference>